<feature type="compositionally biased region" description="Polar residues" evidence="5">
    <location>
        <begin position="841"/>
        <end position="855"/>
    </location>
</feature>
<evidence type="ECO:0000256" key="1">
    <source>
        <dbReference type="ARBA" id="ARBA00004123"/>
    </source>
</evidence>
<feature type="compositionally biased region" description="Acidic residues" evidence="5">
    <location>
        <begin position="712"/>
        <end position="741"/>
    </location>
</feature>
<evidence type="ECO:0000256" key="4">
    <source>
        <dbReference type="ARBA" id="ARBA00023242"/>
    </source>
</evidence>
<accession>A0A2R5GTB7</accession>
<protein>
    <submittedName>
        <fullName evidence="6">Uncharacterized protein</fullName>
    </submittedName>
</protein>
<reference evidence="6 7" key="1">
    <citation type="submission" date="2017-12" db="EMBL/GenBank/DDBJ databases">
        <title>Sequencing, de novo assembly and annotation of complete genome of a new Thraustochytrid species, strain FCC1311.</title>
        <authorList>
            <person name="Sedici K."/>
            <person name="Godart F."/>
            <person name="Aiese Cigliano R."/>
            <person name="Sanseverino W."/>
            <person name="Barakat M."/>
            <person name="Ortet P."/>
            <person name="Marechal E."/>
            <person name="Cagnac O."/>
            <person name="Amato A."/>
        </authorList>
    </citation>
    <scope>NUCLEOTIDE SEQUENCE [LARGE SCALE GENOMIC DNA]</scope>
</reference>
<dbReference type="GO" id="GO:0005737">
    <property type="term" value="C:cytoplasm"/>
    <property type="evidence" value="ECO:0007669"/>
    <property type="project" value="TreeGrafter"/>
</dbReference>
<keyword evidence="7" id="KW-1185">Reference proteome</keyword>
<feature type="compositionally biased region" description="Polar residues" evidence="5">
    <location>
        <begin position="791"/>
        <end position="811"/>
    </location>
</feature>
<feature type="compositionally biased region" description="Polar residues" evidence="5">
    <location>
        <begin position="818"/>
        <end position="829"/>
    </location>
</feature>
<feature type="compositionally biased region" description="Low complexity" evidence="5">
    <location>
        <begin position="564"/>
        <end position="592"/>
    </location>
</feature>
<feature type="region of interest" description="Disordered" evidence="5">
    <location>
        <begin position="548"/>
        <end position="662"/>
    </location>
</feature>
<feature type="region of interest" description="Disordered" evidence="5">
    <location>
        <begin position="1436"/>
        <end position="1460"/>
    </location>
</feature>
<evidence type="ECO:0000256" key="2">
    <source>
        <dbReference type="ARBA" id="ARBA00007991"/>
    </source>
</evidence>
<evidence type="ECO:0000256" key="3">
    <source>
        <dbReference type="ARBA" id="ARBA00022448"/>
    </source>
</evidence>
<evidence type="ECO:0000256" key="5">
    <source>
        <dbReference type="SAM" id="MobiDB-lite"/>
    </source>
</evidence>
<evidence type="ECO:0000313" key="6">
    <source>
        <dbReference type="EMBL" id="GBG32998.1"/>
    </source>
</evidence>
<feature type="region of interest" description="Disordered" evidence="5">
    <location>
        <begin position="712"/>
        <end position="855"/>
    </location>
</feature>
<comment type="similarity">
    <text evidence="2">Belongs to the importin beta family.</text>
</comment>
<gene>
    <name evidence="6" type="ORF">FCC1311_005815</name>
</gene>
<proteinExistence type="inferred from homology"/>
<dbReference type="InterPro" id="IPR016024">
    <property type="entry name" value="ARM-type_fold"/>
</dbReference>
<feature type="compositionally biased region" description="Polar residues" evidence="5">
    <location>
        <begin position="757"/>
        <end position="768"/>
    </location>
</feature>
<dbReference type="EMBL" id="BEYU01000137">
    <property type="protein sequence ID" value="GBG32998.1"/>
    <property type="molecule type" value="Genomic_DNA"/>
</dbReference>
<organism evidence="6 7">
    <name type="scientific">Hondaea fermentalgiana</name>
    <dbReference type="NCBI Taxonomy" id="2315210"/>
    <lineage>
        <taxon>Eukaryota</taxon>
        <taxon>Sar</taxon>
        <taxon>Stramenopiles</taxon>
        <taxon>Bigyra</taxon>
        <taxon>Labyrinthulomycetes</taxon>
        <taxon>Thraustochytrida</taxon>
        <taxon>Thraustochytriidae</taxon>
        <taxon>Hondaea</taxon>
    </lineage>
</organism>
<dbReference type="Proteomes" id="UP000241890">
    <property type="component" value="Unassembled WGS sequence"/>
</dbReference>
<feature type="region of interest" description="Disordered" evidence="5">
    <location>
        <begin position="53"/>
        <end position="103"/>
    </location>
</feature>
<dbReference type="GO" id="GO:0005634">
    <property type="term" value="C:nucleus"/>
    <property type="evidence" value="ECO:0007669"/>
    <property type="project" value="UniProtKB-SubCell"/>
</dbReference>
<sequence length="1460" mass="157652">MEGVERAVRALYHAAPGSREQQAANAWLLELEQADAGLDVGLELADRLVHRRNSGEGDVTGPEARVGPSAGDGTRQGSEEKNTNRKTSPDVLKIGGQSHGKHADDQDKVAFFASQLLLSKVRSQWSKVNPQQRERVYQLMSNLIEGGMHGDTSPLIQSRFRLILAAVCVRSVLQRPSLLKTAVEKFMKPPIRDGFEFLRLIVEELELCWFFLNDEEKQATHATIIDLRTLTLDLLDRAMVLYGENNLAEDVAKSAIQCLNSWTASVIISEIPSENKTRKENQIVNLGIGLRQILMRRASGHAIAEWIAHLINRCEPGSALFQHSITILVDTLSDQSYTSILSLREDELENYRWGVDLLAGALLTAFDTVVQWRSTQPPADSDDLEAGYEDLAVDPMRLKWRGVCMGAAALCAQHLRCLLFFCEASRVRVVHILLYGVENPVDLPTLEACLDFWDVAGDGFHGCYSFIAEWRRRHPGGTLVRKLPAILTRDGSLELFSMLVTGFVSCTAASLRAQDGSAAGLRLRHRIFDTLINLCMCWPELEQRQLPDAPGAAQSTGFGGGLGAQNNSSNSSNSSGGSGASSTGGTTVNGVQDYRQLGQTNTDNKNSSSSSSNNNSNNNNNSNGNGNGGLSGNGLWMSEGNGNRNGNGAVPSDQAPLGNGDGLRARNAGDSFVRHVLLLLHAKLRSEGMDNSLRLQAIVKCLIAVSEAEDSLEYDDDDDADDDSSDNENLEGDELLDEEDGTQNYAEGSDSLGGGSPNTFRSQNNDRSAQYMGKDWQGSGPDAAFRHQGDLTGSLSRPQSTSLSGQASPGTRQKPARTVSSESCGSTGRMSPVDEDLGESVNGSTRTMDSRGRTFSLSTNHTAQRRAAAASLASLWIDLLTDLMDWSWTTSDWSVRKAVCELLGEVTRIARTRASSPINGHGPGSALCQAIGYLLTSVAVVNGNTCLEASQALLNLGRKAAVKPWVLKELQSCQFVVSPVNANGQFRHDKQVKVLTGVEGLVLHFDEAEEVRNAFVLSPLTCAIVRESITNLAFRYVHLLRHTQETEARVQMLRGCLERQLGPSAQILRSARAAPDDADLDELSRAVSAALLTFKHVLRALDTADTGRRGRQLAVSATMPLFQVIWPDIAAVCSRLIRVARPQEQTDRVADPLNATVNLEFRQPGTGVPYGRQSAIRLITIFTGLYDQLASCFGASAAPFVPDMIDHMVSSFAVSSEPSCLKALAALPLMTGKIWNEADHNADAAALTRAVSFMVRELTQLLVRAAPSSPGPQRPQQTTATVLEVCIVAAVDVLDQGMQGMGFNVRQGQAVCNFITQAVKTASASSGEASALVAAYKPFLLAAALHFLAGQADQRYMVRTNLVVDLLRAVLQTKANGFDAGSTLTNILTSSAHSKLPAPTKQAVYDRLEKLPLDPAACKAAVSDVALLLSGHMQPSAAGPWPPETRAETAHGENQFVNVA</sequence>
<comment type="caution">
    <text evidence="6">The sequence shown here is derived from an EMBL/GenBank/DDBJ whole genome shotgun (WGS) entry which is preliminary data.</text>
</comment>
<comment type="subcellular location">
    <subcellularLocation>
        <location evidence="1">Nucleus</location>
    </subcellularLocation>
</comment>
<dbReference type="InParanoid" id="A0A2R5GTB7"/>
<name>A0A2R5GTB7_9STRA</name>
<dbReference type="SUPFAM" id="SSF48371">
    <property type="entry name" value="ARM repeat"/>
    <property type="match status" value="2"/>
</dbReference>
<dbReference type="InterPro" id="IPR011989">
    <property type="entry name" value="ARM-like"/>
</dbReference>
<dbReference type="Gene3D" id="1.25.10.10">
    <property type="entry name" value="Leucine-rich Repeat Variant"/>
    <property type="match status" value="2"/>
</dbReference>
<dbReference type="GO" id="GO:0006606">
    <property type="term" value="P:protein import into nucleus"/>
    <property type="evidence" value="ECO:0007669"/>
    <property type="project" value="TreeGrafter"/>
</dbReference>
<keyword evidence="4" id="KW-0539">Nucleus</keyword>
<keyword evidence="3" id="KW-0813">Transport</keyword>
<dbReference type="InterPro" id="IPR051345">
    <property type="entry name" value="Importin_beta-like_NTR"/>
</dbReference>
<feature type="compositionally biased region" description="Low complexity" evidence="5">
    <location>
        <begin position="606"/>
        <end position="624"/>
    </location>
</feature>
<dbReference type="PANTHER" id="PTHR12363">
    <property type="entry name" value="TRANSPORTIN 3 AND IMPORTIN 13"/>
    <property type="match status" value="1"/>
</dbReference>
<dbReference type="PANTHER" id="PTHR12363:SF33">
    <property type="entry name" value="IMPORTIN-13"/>
    <property type="match status" value="1"/>
</dbReference>
<evidence type="ECO:0000313" key="7">
    <source>
        <dbReference type="Proteomes" id="UP000241890"/>
    </source>
</evidence>